<feature type="transmembrane region" description="Helical" evidence="1">
    <location>
        <begin position="165"/>
        <end position="183"/>
    </location>
</feature>
<feature type="transmembrane region" description="Helical" evidence="1">
    <location>
        <begin position="140"/>
        <end position="159"/>
    </location>
</feature>
<dbReference type="GO" id="GO:0004175">
    <property type="term" value="F:endopeptidase activity"/>
    <property type="evidence" value="ECO:0007669"/>
    <property type="project" value="UniProtKB-ARBA"/>
</dbReference>
<feature type="domain" description="CAAX prenyl protease 2/Lysostaphin resistance protein A-like" evidence="2">
    <location>
        <begin position="112"/>
        <end position="201"/>
    </location>
</feature>
<keyword evidence="1" id="KW-0812">Transmembrane</keyword>
<evidence type="ECO:0000313" key="3">
    <source>
        <dbReference type="EMBL" id="TCM85839.1"/>
    </source>
</evidence>
<protein>
    <submittedName>
        <fullName evidence="3">CAAX prenyl protease-like protein</fullName>
    </submittedName>
</protein>
<comment type="caution">
    <text evidence="3">The sequence shown here is derived from an EMBL/GenBank/DDBJ whole genome shotgun (WGS) entry which is preliminary data.</text>
</comment>
<keyword evidence="1" id="KW-1133">Transmembrane helix</keyword>
<dbReference type="EMBL" id="SLVM01000006">
    <property type="protein sequence ID" value="TCM85839.1"/>
    <property type="molecule type" value="Genomic_DNA"/>
</dbReference>
<dbReference type="Proteomes" id="UP000295277">
    <property type="component" value="Unassembled WGS sequence"/>
</dbReference>
<reference evidence="3 4" key="1">
    <citation type="submission" date="2019-03" db="EMBL/GenBank/DDBJ databases">
        <title>Genomic Encyclopedia of Type Strains, Phase IV (KMG-IV): sequencing the most valuable type-strain genomes for metagenomic binning, comparative biology and taxonomic classification.</title>
        <authorList>
            <person name="Goeker M."/>
        </authorList>
    </citation>
    <scope>NUCLEOTIDE SEQUENCE [LARGE SCALE GENOMIC DNA]</scope>
    <source>
        <strain evidence="3 4">DSM 21153</strain>
    </source>
</reference>
<evidence type="ECO:0000259" key="2">
    <source>
        <dbReference type="Pfam" id="PF02517"/>
    </source>
</evidence>
<gene>
    <name evidence="3" type="ORF">EV216_106139</name>
</gene>
<keyword evidence="1" id="KW-0472">Membrane</keyword>
<dbReference type="GO" id="GO:0080120">
    <property type="term" value="P:CAAX-box protein maturation"/>
    <property type="evidence" value="ECO:0007669"/>
    <property type="project" value="UniProtKB-ARBA"/>
</dbReference>
<dbReference type="RefSeq" id="WP_243641975.1">
    <property type="nucleotide sequence ID" value="NZ_SLVM01000006.1"/>
</dbReference>
<feature type="transmembrane region" description="Helical" evidence="1">
    <location>
        <begin position="195"/>
        <end position="215"/>
    </location>
</feature>
<keyword evidence="3" id="KW-0378">Hydrolase</keyword>
<keyword evidence="3" id="KW-0645">Protease</keyword>
<keyword evidence="4" id="KW-1185">Reference proteome</keyword>
<dbReference type="InterPro" id="IPR003675">
    <property type="entry name" value="Rce1/LyrA-like_dom"/>
</dbReference>
<feature type="transmembrane region" description="Helical" evidence="1">
    <location>
        <begin position="17"/>
        <end position="36"/>
    </location>
</feature>
<sequence length="223" mass="24591">MTESLRMDKRVPSRARLWAEFGALFLAAPLVMAFLLPPSALFPALFGVTALGLVLLHVTEGFRWSGLVRGLDRIGWRAVGLFALLTAAVAGTVVALRAPEQALILPREQPALFVAVMLLYPPLSALPQEIVFRPLFFRRYGPLLPGLWPAIVLNAALFSLAHLMFWSWIVAAMTFCGGIAFAWAYESRRNFPMAVVLHSVAGWIVFAAGLGMFFYSGNIERPF</sequence>
<feature type="transmembrane region" description="Helical" evidence="1">
    <location>
        <begin position="74"/>
        <end position="98"/>
    </location>
</feature>
<dbReference type="GO" id="GO:0006508">
    <property type="term" value="P:proteolysis"/>
    <property type="evidence" value="ECO:0007669"/>
    <property type="project" value="UniProtKB-KW"/>
</dbReference>
<dbReference type="Pfam" id="PF02517">
    <property type="entry name" value="Rce1-like"/>
    <property type="match status" value="1"/>
</dbReference>
<dbReference type="AlphaFoldDB" id="A0A4R1YXA1"/>
<feature type="transmembrane region" description="Helical" evidence="1">
    <location>
        <begin position="110"/>
        <end position="128"/>
    </location>
</feature>
<organism evidence="3 4">
    <name type="scientific">Rhodovulum steppense</name>
    <dbReference type="NCBI Taxonomy" id="540251"/>
    <lineage>
        <taxon>Bacteria</taxon>
        <taxon>Pseudomonadati</taxon>
        <taxon>Pseudomonadota</taxon>
        <taxon>Alphaproteobacteria</taxon>
        <taxon>Rhodobacterales</taxon>
        <taxon>Paracoccaceae</taxon>
        <taxon>Rhodovulum</taxon>
    </lineage>
</organism>
<evidence type="ECO:0000256" key="1">
    <source>
        <dbReference type="SAM" id="Phobius"/>
    </source>
</evidence>
<accession>A0A4R1YXA1</accession>
<evidence type="ECO:0000313" key="4">
    <source>
        <dbReference type="Proteomes" id="UP000295277"/>
    </source>
</evidence>
<proteinExistence type="predicted"/>
<feature type="transmembrane region" description="Helical" evidence="1">
    <location>
        <begin position="42"/>
        <end position="62"/>
    </location>
</feature>
<name>A0A4R1YXA1_9RHOB</name>